<dbReference type="EMBL" id="CQQC01000148">
    <property type="protein sequence ID" value="CNU44740.1"/>
    <property type="molecule type" value="Genomic_DNA"/>
</dbReference>
<evidence type="ECO:0000313" key="2">
    <source>
        <dbReference type="EMBL" id="COW94110.1"/>
    </source>
</evidence>
<sequence>MVNIMVRMVFMVVIIGGSSARNCGVSASILFMSSVRARNWSVSVSTPSRVSNSDRVAEHNGMSKQWCSQ</sequence>
<protein>
    <submittedName>
        <fullName evidence="2">Uncharacterized protein</fullName>
    </submittedName>
</protein>
<evidence type="ECO:0000313" key="3">
    <source>
        <dbReference type="Proteomes" id="UP000038802"/>
    </source>
</evidence>
<evidence type="ECO:0000313" key="1">
    <source>
        <dbReference type="EMBL" id="CNU44740.1"/>
    </source>
</evidence>
<dbReference type="EMBL" id="CSAE01000803">
    <property type="protein sequence ID" value="COW94110.1"/>
    <property type="molecule type" value="Genomic_DNA"/>
</dbReference>
<name>A0A0T9XWS3_MYCTX</name>
<reference evidence="3 4" key="2">
    <citation type="submission" date="2015-03" db="EMBL/GenBank/DDBJ databases">
        <authorList>
            <consortium name="Pathogen Informatics"/>
        </authorList>
    </citation>
    <scope>NUCLEOTIDE SEQUENCE [LARGE SCALE GENOMIC DNA]</scope>
    <source>
        <strain evidence="1 4">D00501624</strain>
        <strain evidence="3">K00500041</strain>
    </source>
</reference>
<reference evidence="2" key="1">
    <citation type="submission" date="2015-03" db="EMBL/GenBank/DDBJ databases">
        <authorList>
            <person name="Murphy D."/>
        </authorList>
    </citation>
    <scope>NUCLEOTIDE SEQUENCE [LARGE SCALE GENOMIC DNA]</scope>
    <source>
        <strain evidence="2">K00500041</strain>
    </source>
</reference>
<proteinExistence type="predicted"/>
<dbReference type="Proteomes" id="UP000039217">
    <property type="component" value="Unassembled WGS sequence"/>
</dbReference>
<gene>
    <name evidence="1" type="ORF">ERS007661_00685</name>
    <name evidence="2" type="ORF">ERS007703_04495</name>
</gene>
<evidence type="ECO:0000313" key="4">
    <source>
        <dbReference type="Proteomes" id="UP000039217"/>
    </source>
</evidence>
<dbReference type="AlphaFoldDB" id="A0A0T9XWS3"/>
<organism evidence="2 3">
    <name type="scientific">Mycobacterium tuberculosis</name>
    <dbReference type="NCBI Taxonomy" id="1773"/>
    <lineage>
        <taxon>Bacteria</taxon>
        <taxon>Bacillati</taxon>
        <taxon>Actinomycetota</taxon>
        <taxon>Actinomycetes</taxon>
        <taxon>Mycobacteriales</taxon>
        <taxon>Mycobacteriaceae</taxon>
        <taxon>Mycobacterium</taxon>
        <taxon>Mycobacterium tuberculosis complex</taxon>
    </lineage>
</organism>
<dbReference type="Proteomes" id="UP000038802">
    <property type="component" value="Unassembled WGS sequence"/>
</dbReference>
<accession>A0A0T9XWS3</accession>